<dbReference type="InterPro" id="IPR005025">
    <property type="entry name" value="FMN_Rdtase-like_dom"/>
</dbReference>
<dbReference type="Gene3D" id="3.40.50.360">
    <property type="match status" value="1"/>
</dbReference>
<proteinExistence type="predicted"/>
<feature type="domain" description="NADPH-dependent FMN reductase-like" evidence="1">
    <location>
        <begin position="13"/>
        <end position="157"/>
    </location>
</feature>
<name>A0A7J9USN5_9MICO</name>
<dbReference type="PANTHER" id="PTHR30543">
    <property type="entry name" value="CHROMATE REDUCTASE"/>
    <property type="match status" value="1"/>
</dbReference>
<dbReference type="SUPFAM" id="SSF52218">
    <property type="entry name" value="Flavoproteins"/>
    <property type="match status" value="1"/>
</dbReference>
<dbReference type="InterPro" id="IPR050712">
    <property type="entry name" value="NAD(P)H-dep_reductase"/>
</dbReference>
<dbReference type="Proteomes" id="UP000429644">
    <property type="component" value="Unassembled WGS sequence"/>
</dbReference>
<gene>
    <name evidence="2" type="ORF">GB882_03010</name>
</gene>
<protein>
    <submittedName>
        <fullName evidence="2">FMN reductase</fullName>
    </submittedName>
</protein>
<organism evidence="2 3">
    <name type="scientific">Georgenia ruanii</name>
    <dbReference type="NCBI Taxonomy" id="348442"/>
    <lineage>
        <taxon>Bacteria</taxon>
        <taxon>Bacillati</taxon>
        <taxon>Actinomycetota</taxon>
        <taxon>Actinomycetes</taxon>
        <taxon>Micrococcales</taxon>
        <taxon>Bogoriellaceae</taxon>
        <taxon>Georgenia</taxon>
    </lineage>
</organism>
<dbReference type="GO" id="GO:0005829">
    <property type="term" value="C:cytosol"/>
    <property type="evidence" value="ECO:0007669"/>
    <property type="project" value="TreeGrafter"/>
</dbReference>
<evidence type="ECO:0000259" key="1">
    <source>
        <dbReference type="Pfam" id="PF03358"/>
    </source>
</evidence>
<dbReference type="OrthoDB" id="1643408at2"/>
<dbReference type="PANTHER" id="PTHR30543:SF21">
    <property type="entry name" value="NAD(P)H-DEPENDENT FMN REDUCTASE LOT6"/>
    <property type="match status" value="1"/>
</dbReference>
<evidence type="ECO:0000313" key="2">
    <source>
        <dbReference type="EMBL" id="MPV87625.1"/>
    </source>
</evidence>
<dbReference type="InterPro" id="IPR029039">
    <property type="entry name" value="Flavoprotein-like_sf"/>
</dbReference>
<dbReference type="AlphaFoldDB" id="A0A7J9USN5"/>
<dbReference type="GO" id="GO:0016491">
    <property type="term" value="F:oxidoreductase activity"/>
    <property type="evidence" value="ECO:0007669"/>
    <property type="project" value="InterPro"/>
</dbReference>
<sequence>MHEDGPESEPPIRLLALGGSTRENSSSEIALRIAADSASQAGAEVEFLVGRDLMLPIYDAEDSFRSASSTRLVEAYARADGIIIASPGYHGSMSGMIKNALDYAEDLRRIGRSYFDGLAVGCISVAYGWQASVSALQHLRGVAHALRAWPTPLGVALNTSVNSMETIAQDPTNHHAIQLTTVASQVVRFTQAMRAEQMAKFAPSTSMVRPVHRA</sequence>
<dbReference type="GO" id="GO:0010181">
    <property type="term" value="F:FMN binding"/>
    <property type="evidence" value="ECO:0007669"/>
    <property type="project" value="TreeGrafter"/>
</dbReference>
<dbReference type="Pfam" id="PF03358">
    <property type="entry name" value="FMN_red"/>
    <property type="match status" value="1"/>
</dbReference>
<keyword evidence="3" id="KW-1185">Reference proteome</keyword>
<accession>A0A7J9USN5</accession>
<comment type="caution">
    <text evidence="2">The sequence shown here is derived from an EMBL/GenBank/DDBJ whole genome shotgun (WGS) entry which is preliminary data.</text>
</comment>
<dbReference type="EMBL" id="WHPD01000659">
    <property type="protein sequence ID" value="MPV87625.1"/>
    <property type="molecule type" value="Genomic_DNA"/>
</dbReference>
<evidence type="ECO:0000313" key="3">
    <source>
        <dbReference type="Proteomes" id="UP000429644"/>
    </source>
</evidence>
<reference evidence="2 3" key="1">
    <citation type="submission" date="2019-10" db="EMBL/GenBank/DDBJ databases">
        <title>Georgenia wutianyii sp. nov. and Georgenia yuyongxinii sp. nov. isolated from plateau pika (Ochotona curzoniae) in the Qinghai-Tibet plateau of China.</title>
        <authorList>
            <person name="Tian Z."/>
        </authorList>
    </citation>
    <scope>NUCLEOTIDE SEQUENCE [LARGE SCALE GENOMIC DNA]</scope>
    <source>
        <strain evidence="2 3">JCM 15130</strain>
    </source>
</reference>